<dbReference type="OrthoDB" id="27996at10239"/>
<protein>
    <submittedName>
        <fullName evidence="1">Internal virion protein</fullName>
    </submittedName>
</protein>
<proteinExistence type="predicted"/>
<dbReference type="Proteomes" id="UP000000241">
    <property type="component" value="Segment"/>
</dbReference>
<sequence length="234" mass="23885">MCLPAAAAAPAAGAAAASSATATAISVAGLAISAISTVAGLAQSQAQAQAQASYQARQADLTYQNAQRQAFVANQAKILQHQGQIRAEQASRAAYLDNVRNTQSAANKSYVAEQLKLKEARGAAAAKALNLYAKSIGNQGKVLASGATGQSVGLLVLDAERQPGFATAAESAKLESKVAQAGTQMGIIQDQGQSTINQAFSQLQPFSTAPQLEAEPIGEGTNLGLGIPSYNWDV</sequence>
<dbReference type="KEGG" id="vg:5220192"/>
<dbReference type="GeneID" id="5220192"/>
<reference evidence="1 2" key="1">
    <citation type="journal article" date="2007" name="J. Mol. Biol.">
        <title>Genome sequence, structural proteins, and capsid organization of the cyanophage Syn5: a "horned" bacteriophage of marine synechococcus.</title>
        <authorList>
            <person name="Pope W.H."/>
            <person name="Weigele P.R."/>
            <person name="Chang J."/>
            <person name="Pedulla M.L."/>
            <person name="Ford M.E."/>
            <person name="Houtz J.M."/>
            <person name="Jiang W."/>
            <person name="Chiu W."/>
            <person name="Hatfull G.F."/>
            <person name="Hendrix R.W."/>
            <person name="King J."/>
        </authorList>
    </citation>
    <scope>NUCLEOTIDE SEQUENCE</scope>
</reference>
<evidence type="ECO:0000313" key="1">
    <source>
        <dbReference type="EMBL" id="ABP87950.1"/>
    </source>
</evidence>
<name>A4ZRC4_9CAUD</name>
<accession>A4ZRC4</accession>
<organism evidence="1 2">
    <name type="scientific">Synechococcus phage Syn5</name>
    <dbReference type="NCBI Taxonomy" id="2914003"/>
    <lineage>
        <taxon>Viruses</taxon>
        <taxon>Duplodnaviria</taxon>
        <taxon>Heunggongvirae</taxon>
        <taxon>Uroviricota</taxon>
        <taxon>Caudoviricetes</taxon>
        <taxon>Autographivirales</taxon>
        <taxon>Voetvirus</taxon>
        <taxon>Voetvirus syn5</taxon>
    </lineage>
</organism>
<evidence type="ECO:0000313" key="2">
    <source>
        <dbReference type="Proteomes" id="UP000000241"/>
    </source>
</evidence>
<dbReference type="RefSeq" id="YP_001285452.1">
    <property type="nucleotide sequence ID" value="NC_009531.1"/>
</dbReference>
<keyword evidence="2" id="KW-1185">Reference proteome</keyword>
<dbReference type="EMBL" id="EF372997">
    <property type="protein sequence ID" value="ABP87950.1"/>
    <property type="molecule type" value="Genomic_DNA"/>
</dbReference>
<gene>
    <name evidence="1" type="primary">43</name>
</gene>